<accession>A0A2U3KVJ5</accession>
<protein>
    <submittedName>
        <fullName evidence="2">Uncharacterized protein</fullName>
    </submittedName>
</protein>
<evidence type="ECO:0000313" key="2">
    <source>
        <dbReference type="EMBL" id="SPF43620.1"/>
    </source>
</evidence>
<gene>
    <name evidence="2" type="ORF">SBA1_50072</name>
</gene>
<dbReference type="Proteomes" id="UP000238701">
    <property type="component" value="Unassembled WGS sequence"/>
</dbReference>
<organism evidence="2 3">
    <name type="scientific">Candidatus Sulfotelmatobacter kueseliae</name>
    <dbReference type="NCBI Taxonomy" id="2042962"/>
    <lineage>
        <taxon>Bacteria</taxon>
        <taxon>Pseudomonadati</taxon>
        <taxon>Acidobacteriota</taxon>
        <taxon>Terriglobia</taxon>
        <taxon>Terriglobales</taxon>
        <taxon>Candidatus Korobacteraceae</taxon>
        <taxon>Candidatus Sulfotelmatobacter</taxon>
    </lineage>
</organism>
<sequence>MASGPVVSQKEKPLRAQSTTEKMPSELPAVAVEHLFRSPGKEGKHKKQTYGVSGANPVGHEGEYDYRTPDASSDAGGNETGHEVRPRPRYFQVGRLL</sequence>
<proteinExistence type="predicted"/>
<dbReference type="EMBL" id="OMOD01000144">
    <property type="protein sequence ID" value="SPF43620.1"/>
    <property type="molecule type" value="Genomic_DNA"/>
</dbReference>
<reference evidence="3" key="1">
    <citation type="submission" date="2018-02" db="EMBL/GenBank/DDBJ databases">
        <authorList>
            <person name="Hausmann B."/>
        </authorList>
    </citation>
    <scope>NUCLEOTIDE SEQUENCE [LARGE SCALE GENOMIC DNA]</scope>
    <source>
        <strain evidence="3">Peat soil MAG SbA1</strain>
    </source>
</reference>
<feature type="region of interest" description="Disordered" evidence="1">
    <location>
        <begin position="1"/>
        <end position="97"/>
    </location>
</feature>
<evidence type="ECO:0000313" key="3">
    <source>
        <dbReference type="Proteomes" id="UP000238701"/>
    </source>
</evidence>
<name>A0A2U3KVJ5_9BACT</name>
<evidence type="ECO:0000256" key="1">
    <source>
        <dbReference type="SAM" id="MobiDB-lite"/>
    </source>
</evidence>
<dbReference type="AlphaFoldDB" id="A0A2U3KVJ5"/>